<sequence>MSEQTSFKDAGFLSEQSRTGTLSVEMHQTPQYLVCEDLSQLGQSILNHCRIRPDDKSEVYLSLYFQRMLSHFQSVLLMAERGMIHETEIMSRCLLETLFNLAAFYRHEDFLEAMTDGDTDQRREVLTRFYLKQLEVHALTELEMNDLERMINSADEINRGDVSTAIKAEMAGLMSEYRTEYAFLSETVHCRIHSVEQDLEMDDHQVIVGIATRAEDTNRLASLLMNAADYLIDGITIILELHKQPEQHAHFEQIRRQVQKVWQNTTVKVAHR</sequence>
<comment type="caution">
    <text evidence="1">The sequence shown here is derived from an EMBL/GenBank/DDBJ whole genome shotgun (WGS) entry which is preliminary data.</text>
</comment>
<reference evidence="1 2" key="1">
    <citation type="journal article" date="2019" name="Int. J. Syst. Evol. Microbiol.">
        <title>The Global Catalogue of Microorganisms (GCM) 10K type strain sequencing project: providing services to taxonomists for standard genome sequencing and annotation.</title>
        <authorList>
            <consortium name="The Broad Institute Genomics Platform"/>
            <consortium name="The Broad Institute Genome Sequencing Center for Infectious Disease"/>
            <person name="Wu L."/>
            <person name="Ma J."/>
        </authorList>
    </citation>
    <scope>NUCLEOTIDE SEQUENCE [LARGE SCALE GENOMIC DNA]</scope>
    <source>
        <strain evidence="1 2">JCM 6886</strain>
    </source>
</reference>
<keyword evidence="2" id="KW-1185">Reference proteome</keyword>
<dbReference type="RefSeq" id="WP_286304589.1">
    <property type="nucleotide sequence ID" value="NZ_AP027741.1"/>
</dbReference>
<dbReference type="Proteomes" id="UP001501476">
    <property type="component" value="Unassembled WGS sequence"/>
</dbReference>
<evidence type="ECO:0000313" key="1">
    <source>
        <dbReference type="EMBL" id="GAA0222834.1"/>
    </source>
</evidence>
<organism evidence="1 2">
    <name type="scientific">Methylophaga marina</name>
    <dbReference type="NCBI Taxonomy" id="45495"/>
    <lineage>
        <taxon>Bacteria</taxon>
        <taxon>Pseudomonadati</taxon>
        <taxon>Pseudomonadota</taxon>
        <taxon>Gammaproteobacteria</taxon>
        <taxon>Thiotrichales</taxon>
        <taxon>Piscirickettsiaceae</taxon>
        <taxon>Methylophaga</taxon>
    </lineage>
</organism>
<protein>
    <submittedName>
        <fullName evidence="1">Uncharacterized protein</fullName>
    </submittedName>
</protein>
<proteinExistence type="predicted"/>
<dbReference type="InterPro" id="IPR043733">
    <property type="entry name" value="DUF5677"/>
</dbReference>
<gene>
    <name evidence="1" type="ORF">GCM10008964_12970</name>
</gene>
<accession>A0ABN0TIV9</accession>
<name>A0ABN0TIV9_9GAMM</name>
<dbReference type="Pfam" id="PF18928">
    <property type="entry name" value="DUF5677"/>
    <property type="match status" value="1"/>
</dbReference>
<dbReference type="EMBL" id="BAAADG010000004">
    <property type="protein sequence ID" value="GAA0222834.1"/>
    <property type="molecule type" value="Genomic_DNA"/>
</dbReference>
<evidence type="ECO:0000313" key="2">
    <source>
        <dbReference type="Proteomes" id="UP001501476"/>
    </source>
</evidence>